<gene>
    <name evidence="1" type="ORF">BER1_0418</name>
    <name evidence="2" type="ORF">BER2_0418</name>
</gene>
<evidence type="ECO:0000313" key="2">
    <source>
        <dbReference type="EMBL" id="VFR45334.1"/>
    </source>
</evidence>
<sequence length="50" mass="5310">MGGGRKEGGGMARLYGLACLRSAGSKGRFLLLRGARIREIEDGEAGWQNS</sequence>
<dbReference type="EMBL" id="CAADIH010000021">
    <property type="protein sequence ID" value="VFR45334.1"/>
    <property type="molecule type" value="Genomic_DNA"/>
</dbReference>
<accession>A0A484R1Q1</accession>
<dbReference type="AlphaFoldDB" id="A0A484R1Q1"/>
<name>A0A484R1Q1_9ZZZZ</name>
<proteinExistence type="predicted"/>
<reference evidence="1" key="1">
    <citation type="submission" date="2019-03" db="EMBL/GenBank/DDBJ databases">
        <authorList>
            <person name="Danneels B."/>
        </authorList>
    </citation>
    <scope>NUCLEOTIDE SEQUENCE</scope>
</reference>
<protein>
    <submittedName>
        <fullName evidence="1">Uncharacterized protein</fullName>
    </submittedName>
</protein>
<evidence type="ECO:0000313" key="1">
    <source>
        <dbReference type="EMBL" id="VFR43361.1"/>
    </source>
</evidence>
<dbReference type="EMBL" id="CAADIE010000020">
    <property type="protein sequence ID" value="VFR43361.1"/>
    <property type="molecule type" value="Genomic_DNA"/>
</dbReference>
<organism evidence="1">
    <name type="scientific">plant metagenome</name>
    <dbReference type="NCBI Taxonomy" id="1297885"/>
    <lineage>
        <taxon>unclassified sequences</taxon>
        <taxon>metagenomes</taxon>
        <taxon>organismal metagenomes</taxon>
    </lineage>
</organism>